<dbReference type="InterPro" id="IPR003587">
    <property type="entry name" value="Hint_dom_N"/>
</dbReference>
<dbReference type="InterPro" id="IPR036844">
    <property type="entry name" value="Hint_dom_sf"/>
</dbReference>
<dbReference type="GO" id="GO:0006310">
    <property type="term" value="P:DNA recombination"/>
    <property type="evidence" value="ECO:0007669"/>
    <property type="project" value="UniProtKB-UniRule"/>
</dbReference>
<dbReference type="AlphaFoldDB" id="A0A9X2Q7F1"/>
<keyword evidence="3 6" id="KW-0067">ATP-binding</keyword>
<comment type="function">
    <text evidence="6">The RuvA-RuvB-RuvC complex processes Holliday junction (HJ) DNA during genetic recombination and DNA repair, while the RuvA-RuvB complex plays an important role in the rescue of blocked DNA replication forks via replication fork reversal (RFR). RuvA specifically binds to HJ cruciform DNA, conferring on it an open structure. The RuvB hexamer acts as an ATP-dependent pump, pulling dsDNA into and through the RuvAB complex. RuvB forms 2 homohexamers on either side of HJ DNA bound by 1 or 2 RuvA tetramers; 4 subunits per hexamer contact DNA at a time. Coordinated motions by a converter formed by DNA-disengaged RuvB subunits stimulates ATP hydrolysis and nucleotide exchange. Immobilization of the converter enables RuvB to convert the ATP-contained energy into a lever motion, pulling 2 nucleotides of DNA out of the RuvA tetramer per ATP hydrolyzed, thus driving DNA branch migration. The RuvB motors rotate together with the DNA substrate, which together with the progressing nucleotide cycle form the mechanistic basis for DNA recombination by continuous HJ branch migration. Branch migration allows RuvC to scan DNA until it finds its consensus sequence, where it cleaves and resolves cruciform DNA.</text>
</comment>
<dbReference type="SMART" id="SM00306">
    <property type="entry name" value="HintN"/>
    <property type="match status" value="1"/>
</dbReference>
<dbReference type="GO" id="GO:0004519">
    <property type="term" value="F:endonuclease activity"/>
    <property type="evidence" value="ECO:0007669"/>
    <property type="project" value="InterPro"/>
</dbReference>
<dbReference type="InterPro" id="IPR041445">
    <property type="entry name" value="AAA_lid_4"/>
</dbReference>
<dbReference type="PANTHER" id="PTHR42848">
    <property type="match status" value="1"/>
</dbReference>
<comment type="subunit">
    <text evidence="6">Homohexamer. Forms an RuvA(8)-RuvB(12)-Holliday junction (HJ) complex. HJ DNA is sandwiched between 2 RuvA tetramers; dsDNA enters through RuvA and exits via RuvB. An RuvB hexamer assembles on each DNA strand where it exits the tetramer. Each RuvB hexamer is contacted by two RuvA subunits (via domain III) on 2 adjacent RuvB subunits; this complex drives branch migration. In the full resolvosome a probable DNA-RuvA(4)-RuvB(12)-RuvC(2) complex forms which resolves the HJ.</text>
</comment>
<sequence length="854" mass="95326">MSTSRSDALKAEADRSDNDVEKLLRPQSLDEFVGQEKIKENLNVFMKAALQRGETLDHVLLSGPPGLGKCITHDSLVFTDEGLLRFDDVLPDNLSPDTTQPQETTVYGLEGPESTSHVYSSGHTPTRRVETRSGFVLEGTPHHPVLVASSDGPEWKRLDDLTTEDHVAIGSGMEMWGSKRQETTWIPDASCDRRRRTERFVKHIHTELSKALGRSPAGVELRSAYCDLRGITDSCTAENTAHRLDLPVTDGRTISTTDHPESLVTAPEQSREQPLVLDTDLAYLMGVIIGDGHFEGGDASSGIVITCDETALQRTLQDIIQTHFQQTPRVETYENRSARVRLSQNKGKALRSLGLEGAGAHEKEVPSGVLRSPREVVIGFLQGLFDADGHARSDGVEWGTRSEALSRQIQLLLANLGIVAYRSEKMRAGTPFWQLFIGSRDALQFYDTVGFRLKRKQDRVDELSERSRGWSRSELVPHANDLMHALLEKTTPHSRSVHRAFEHVKQKDRTPTRQKIQGRLSLLPDTVQDEPEYETLQALTRPDVFWDPVAEVEESEAETYDFVVPGTHSFVANGFYNHNTTLAHIIANEMGARIRTSSGPVLEKPADIAGVLTNLEEGDLLFIDEIHRLSSVVEEYLYSAMEDYRIDIVIDQGPNARTVQIDLPPFTMVGATTRKGLLTAPLRARFGIDFRYDYYTADLLQEITQRSARILDVETTPDGAYEIARRSRGTPRVANRLLRRTRDFAEVEGDGEITKAIADRALNALDVDEEGLDDMDARILLTLIDNFDGGPTGLKNLAVSVGEESGTLEEVYEPYLIQEGFMERTPQGRVALQRAYDHFDRSSPAADQDLFDQE</sequence>
<dbReference type="InterPro" id="IPR006142">
    <property type="entry name" value="INTEIN"/>
</dbReference>
<feature type="region of interest" description="Small ATPAse domain (RuvB-S)" evidence="6">
    <location>
        <begin position="696"/>
        <end position="766"/>
    </location>
</feature>
<dbReference type="Proteomes" id="UP001155057">
    <property type="component" value="Unassembled WGS sequence"/>
</dbReference>
<dbReference type="InterPro" id="IPR008823">
    <property type="entry name" value="RuvB_wg_C"/>
</dbReference>
<protein>
    <recommendedName>
        <fullName evidence="6">Holliday junction branch migration complex subunit RuvB</fullName>
        <ecNumber evidence="6">3.6.4.-</ecNumber>
    </recommendedName>
</protein>
<evidence type="ECO:0000256" key="7">
    <source>
        <dbReference type="SAM" id="MobiDB-lite"/>
    </source>
</evidence>
<keyword evidence="6" id="KW-0233">DNA recombination</keyword>
<dbReference type="Pfam" id="PF05496">
    <property type="entry name" value="RuvB_N"/>
    <property type="match status" value="2"/>
</dbReference>
<feature type="domain" description="DOD-type homing endonuclease" evidence="8">
    <location>
        <begin position="284"/>
        <end position="418"/>
    </location>
</feature>
<evidence type="ECO:0000256" key="5">
    <source>
        <dbReference type="ARBA" id="ARBA00023125"/>
    </source>
</evidence>
<feature type="binding site" evidence="6">
    <location>
        <position position="685"/>
    </location>
    <ligand>
        <name>ATP</name>
        <dbReference type="ChEBI" id="CHEBI:30616"/>
    </ligand>
</feature>
<feature type="binding site" evidence="6">
    <location>
        <position position="695"/>
    </location>
    <ligand>
        <name>ATP</name>
        <dbReference type="ChEBI" id="CHEBI:30616"/>
    </ligand>
</feature>
<dbReference type="Pfam" id="PF17864">
    <property type="entry name" value="AAA_lid_4"/>
    <property type="match status" value="1"/>
</dbReference>
<dbReference type="GO" id="GO:0016539">
    <property type="term" value="P:intein-mediated protein splicing"/>
    <property type="evidence" value="ECO:0007669"/>
    <property type="project" value="InterPro"/>
</dbReference>
<keyword evidence="9" id="KW-0347">Helicase</keyword>
<dbReference type="SUPFAM" id="SSF55608">
    <property type="entry name" value="Homing endonucleases"/>
    <property type="match status" value="1"/>
</dbReference>
<feature type="binding site" evidence="6">
    <location>
        <position position="580"/>
    </location>
    <ligand>
        <name>ATP</name>
        <dbReference type="ChEBI" id="CHEBI:30616"/>
    </ligand>
</feature>
<dbReference type="InterPro" id="IPR004042">
    <property type="entry name" value="Intein_endonuc_central"/>
</dbReference>
<evidence type="ECO:0000256" key="2">
    <source>
        <dbReference type="ARBA" id="ARBA00022813"/>
    </source>
</evidence>
<comment type="subcellular location">
    <subcellularLocation>
        <location evidence="6">Cytoplasm</location>
    </subcellularLocation>
</comment>
<dbReference type="GO" id="GO:0006281">
    <property type="term" value="P:DNA repair"/>
    <property type="evidence" value="ECO:0007669"/>
    <property type="project" value="UniProtKB-UniRule"/>
</dbReference>
<dbReference type="EC" id="3.6.4.-" evidence="6"/>
<dbReference type="CDD" id="cd00081">
    <property type="entry name" value="Hint"/>
    <property type="match status" value="1"/>
</dbReference>
<dbReference type="InterPro" id="IPR027417">
    <property type="entry name" value="P-loop_NTPase"/>
</dbReference>
<evidence type="ECO:0000313" key="10">
    <source>
        <dbReference type="Proteomes" id="UP001155057"/>
    </source>
</evidence>
<feature type="binding site" evidence="6">
    <location>
        <position position="581"/>
    </location>
    <ligand>
        <name>ATP</name>
        <dbReference type="ChEBI" id="CHEBI:30616"/>
    </ligand>
</feature>
<evidence type="ECO:0000259" key="8">
    <source>
        <dbReference type="PROSITE" id="PS50819"/>
    </source>
</evidence>
<dbReference type="Gene3D" id="3.10.28.10">
    <property type="entry name" value="Homing endonucleases"/>
    <property type="match status" value="1"/>
</dbReference>
<evidence type="ECO:0000313" key="9">
    <source>
        <dbReference type="EMBL" id="MCS3710093.1"/>
    </source>
</evidence>
<keyword evidence="6" id="KW-0963">Cytoplasm</keyword>
<feature type="binding site" evidence="6">
    <location>
        <position position="732"/>
    </location>
    <ligand>
        <name>ATP</name>
        <dbReference type="ChEBI" id="CHEBI:30616"/>
    </ligand>
</feature>
<comment type="domain">
    <text evidence="6">Has 3 domains, the large (RuvB-L) and small ATPase (RuvB-S) domains and the C-terminal head (RuvB-H) domain. The head domain binds DNA, while the ATPase domains jointly bind ATP, ADP or are empty depending on the state of the subunit in the translocation cycle. During a single DNA translocation step the structure of each domain remains the same, but their relative positions change.</text>
</comment>
<gene>
    <name evidence="6" type="primary">ruvB</name>
    <name evidence="9" type="ORF">GGP61_001697</name>
</gene>
<evidence type="ECO:0000256" key="6">
    <source>
        <dbReference type="HAMAP-Rule" id="MF_00016"/>
    </source>
</evidence>
<dbReference type="GO" id="GO:0048476">
    <property type="term" value="C:Holliday junction resolvase complex"/>
    <property type="evidence" value="ECO:0007669"/>
    <property type="project" value="UniProtKB-UniRule"/>
</dbReference>
<dbReference type="InterPro" id="IPR036390">
    <property type="entry name" value="WH_DNA-bd_sf"/>
</dbReference>
<dbReference type="GO" id="GO:0000400">
    <property type="term" value="F:four-way junction DNA binding"/>
    <property type="evidence" value="ECO:0007669"/>
    <property type="project" value="UniProtKB-UniRule"/>
</dbReference>
<evidence type="ECO:0000256" key="3">
    <source>
        <dbReference type="ARBA" id="ARBA00022840"/>
    </source>
</evidence>
<dbReference type="PROSITE" id="PS50818">
    <property type="entry name" value="INTEIN_C_TER"/>
    <property type="match status" value="1"/>
</dbReference>
<dbReference type="InterPro" id="IPR008824">
    <property type="entry name" value="RuvB-like_N"/>
</dbReference>
<dbReference type="SUPFAM" id="SSF46785">
    <property type="entry name" value="Winged helix' DNA-binding domain"/>
    <property type="match status" value="1"/>
</dbReference>
<dbReference type="InterPro" id="IPR004605">
    <property type="entry name" value="DNA_helicase_Holl-junc_RuvB"/>
</dbReference>
<dbReference type="InterPro" id="IPR036388">
    <property type="entry name" value="WH-like_DNA-bd_sf"/>
</dbReference>
<comment type="catalytic activity">
    <reaction evidence="6">
        <text>ATP + H2O = ADP + phosphate + H(+)</text>
        <dbReference type="Rhea" id="RHEA:13065"/>
        <dbReference type="ChEBI" id="CHEBI:15377"/>
        <dbReference type="ChEBI" id="CHEBI:15378"/>
        <dbReference type="ChEBI" id="CHEBI:30616"/>
        <dbReference type="ChEBI" id="CHEBI:43474"/>
        <dbReference type="ChEBI" id="CHEBI:456216"/>
    </reaction>
</comment>
<dbReference type="SUPFAM" id="SSF51294">
    <property type="entry name" value="Hedgehog/intein (Hint) domain"/>
    <property type="match status" value="1"/>
</dbReference>
<dbReference type="PRINTS" id="PR00379">
    <property type="entry name" value="INTEIN"/>
</dbReference>
<comment type="caution">
    <text evidence="9">The sequence shown here is derived from an EMBL/GenBank/DDBJ whole genome shotgun (WGS) entry which is preliminary data.</text>
</comment>
<dbReference type="InterPro" id="IPR006141">
    <property type="entry name" value="Intein_N"/>
</dbReference>
<keyword evidence="4" id="KW-0651">Protein splicing</keyword>
<feature type="binding site" evidence="6">
    <location>
        <position position="824"/>
    </location>
    <ligand>
        <name>DNA</name>
        <dbReference type="ChEBI" id="CHEBI:16991"/>
    </ligand>
</feature>
<keyword evidence="6" id="KW-0227">DNA damage</keyword>
<feature type="binding site" evidence="6">
    <location>
        <begin position="642"/>
        <end position="644"/>
    </location>
    <ligand>
        <name>ATP</name>
        <dbReference type="ChEBI" id="CHEBI:30616"/>
    </ligand>
</feature>
<dbReference type="Pfam" id="PF14528">
    <property type="entry name" value="LAGLIDADG_3"/>
    <property type="match status" value="1"/>
</dbReference>
<dbReference type="GO" id="GO:0016787">
    <property type="term" value="F:hydrolase activity"/>
    <property type="evidence" value="ECO:0007669"/>
    <property type="project" value="UniProtKB-KW"/>
</dbReference>
<comment type="caution">
    <text evidence="6">Lacks conserved residue(s) required for the propagation of feature annotation.</text>
</comment>
<dbReference type="HAMAP" id="MF_00016">
    <property type="entry name" value="DNA_HJ_migration_RuvB"/>
    <property type="match status" value="1"/>
</dbReference>
<dbReference type="InterPro" id="IPR030934">
    <property type="entry name" value="Intein_C"/>
</dbReference>
<dbReference type="InterPro" id="IPR004860">
    <property type="entry name" value="LAGLIDADG_dom"/>
</dbReference>
<feature type="binding site" evidence="6">
    <location>
        <position position="829"/>
    </location>
    <ligand>
        <name>DNA</name>
        <dbReference type="ChEBI" id="CHEBI:16991"/>
    </ligand>
</feature>
<accession>A0A9X2Q7F1</accession>
<reference evidence="9" key="1">
    <citation type="submission" date="2022-08" db="EMBL/GenBank/DDBJ databases">
        <title>Genomic Encyclopedia of Type Strains, Phase V (KMG-V): Genome sequencing to study the core and pangenomes of soil and plant-associated prokaryotes.</title>
        <authorList>
            <person name="Whitman W."/>
        </authorList>
    </citation>
    <scope>NUCLEOTIDE SEQUENCE</scope>
    <source>
        <strain evidence="9">SP3049</strain>
    </source>
</reference>
<dbReference type="InterPro" id="IPR003586">
    <property type="entry name" value="Hint_dom_C"/>
</dbReference>
<dbReference type="Gene3D" id="3.40.50.300">
    <property type="entry name" value="P-loop containing nucleotide triphosphate hydrolases"/>
    <property type="match status" value="2"/>
</dbReference>
<dbReference type="EMBL" id="JANUAE010000005">
    <property type="protein sequence ID" value="MCS3710093.1"/>
    <property type="molecule type" value="Genomic_DNA"/>
</dbReference>
<dbReference type="NCBIfam" id="TIGR00635">
    <property type="entry name" value="ruvB"/>
    <property type="match status" value="1"/>
</dbReference>
<dbReference type="PROSITE" id="PS50817">
    <property type="entry name" value="INTEIN_N_TER"/>
    <property type="match status" value="1"/>
</dbReference>
<dbReference type="NCBIfam" id="NF000868">
    <property type="entry name" value="PRK00080.1"/>
    <property type="match status" value="1"/>
</dbReference>
<dbReference type="SUPFAM" id="SSF52540">
    <property type="entry name" value="P-loop containing nucleoside triphosphate hydrolases"/>
    <property type="match status" value="2"/>
</dbReference>
<dbReference type="PANTHER" id="PTHR42848:SF1">
    <property type="entry name" value="HOLLIDAY JUNCTION BRANCH MIGRATION COMPLEX SUBUNIT RUVB"/>
    <property type="match status" value="1"/>
</dbReference>
<dbReference type="InterPro" id="IPR027434">
    <property type="entry name" value="Homing_endonucl"/>
</dbReference>
<proteinExistence type="inferred from homology"/>
<dbReference type="SMART" id="SM00305">
    <property type="entry name" value="HintC"/>
    <property type="match status" value="1"/>
</dbReference>
<feature type="binding site" evidence="6">
    <location>
        <position position="580"/>
    </location>
    <ligand>
        <name>Mg(2+)</name>
        <dbReference type="ChEBI" id="CHEBI:18420"/>
    </ligand>
</feature>
<dbReference type="Pfam" id="PF05491">
    <property type="entry name" value="WHD_RuvB"/>
    <property type="match status" value="1"/>
</dbReference>
<dbReference type="GO" id="GO:0005524">
    <property type="term" value="F:ATP binding"/>
    <property type="evidence" value="ECO:0007669"/>
    <property type="project" value="UniProtKB-UniRule"/>
</dbReference>
<comment type="similarity">
    <text evidence="6">Belongs to the RuvB family.</text>
</comment>
<organism evidence="9 10">
    <name type="scientific">Salinibacter ruber</name>
    <dbReference type="NCBI Taxonomy" id="146919"/>
    <lineage>
        <taxon>Bacteria</taxon>
        <taxon>Pseudomonadati</taxon>
        <taxon>Rhodothermota</taxon>
        <taxon>Rhodothermia</taxon>
        <taxon>Rhodothermales</taxon>
        <taxon>Salinibacteraceae</taxon>
        <taxon>Salinibacter</taxon>
    </lineage>
</organism>
<keyword evidence="2" id="KW-0068">Autocatalytic cleavage</keyword>
<keyword evidence="1 6" id="KW-0547">Nucleotide-binding</keyword>
<keyword evidence="6" id="KW-0234">DNA repair</keyword>
<dbReference type="NCBIfam" id="TIGR01443">
    <property type="entry name" value="intein_Cterm"/>
    <property type="match status" value="1"/>
</dbReference>
<evidence type="ECO:0000256" key="4">
    <source>
        <dbReference type="ARBA" id="ARBA00023000"/>
    </source>
</evidence>
<dbReference type="PROSITE" id="PS50819">
    <property type="entry name" value="INTEIN_ENDONUCLEASE"/>
    <property type="match status" value="1"/>
</dbReference>
<name>A0A9X2Q7F1_9BACT</name>
<feature type="region of interest" description="Disordered" evidence="7">
    <location>
        <begin position="250"/>
        <end position="271"/>
    </location>
</feature>
<dbReference type="GO" id="GO:0005737">
    <property type="term" value="C:cytoplasm"/>
    <property type="evidence" value="ECO:0007669"/>
    <property type="project" value="UniProtKB-SubCell"/>
</dbReference>
<keyword evidence="5 6" id="KW-0238">DNA-binding</keyword>
<dbReference type="Gene3D" id="1.10.10.10">
    <property type="entry name" value="Winged helix-like DNA-binding domain superfamily/Winged helix DNA-binding domain"/>
    <property type="match status" value="1"/>
</dbReference>
<feature type="region of interest" description="Head domain (RuvB-H)" evidence="6">
    <location>
        <begin position="769"/>
        <end position="854"/>
    </location>
</feature>
<dbReference type="Gene3D" id="1.10.8.60">
    <property type="match status" value="1"/>
</dbReference>
<keyword evidence="6 9" id="KW-0378">Hydrolase</keyword>
<dbReference type="GO" id="GO:0009378">
    <property type="term" value="F:four-way junction helicase activity"/>
    <property type="evidence" value="ECO:0007669"/>
    <property type="project" value="InterPro"/>
</dbReference>
<evidence type="ECO:0000256" key="1">
    <source>
        <dbReference type="ARBA" id="ARBA00022741"/>
    </source>
</evidence>
<dbReference type="Gene3D" id="2.170.16.10">
    <property type="entry name" value="Hedgehog/Intein (Hint) domain"/>
    <property type="match status" value="2"/>
</dbReference>